<dbReference type="HAMAP" id="MF_02040">
    <property type="entry name" value="Mrp_NBP35"/>
    <property type="match status" value="1"/>
</dbReference>
<protein>
    <recommendedName>
        <fullName evidence="8">Iron-sulfur cluster carrier protein</fullName>
    </recommendedName>
</protein>
<dbReference type="GO" id="GO:0016226">
    <property type="term" value="P:iron-sulfur cluster assembly"/>
    <property type="evidence" value="ECO:0007669"/>
    <property type="project" value="InterPro"/>
</dbReference>
<comment type="subunit">
    <text evidence="8">Homodimer.</text>
</comment>
<dbReference type="GO" id="GO:0046872">
    <property type="term" value="F:metal ion binding"/>
    <property type="evidence" value="ECO:0007669"/>
    <property type="project" value="UniProtKB-KW"/>
</dbReference>
<dbReference type="SUPFAM" id="SSF117916">
    <property type="entry name" value="Fe-S cluster assembly (FSCA) domain-like"/>
    <property type="match status" value="1"/>
</dbReference>
<keyword evidence="4 8" id="KW-0547">Nucleotide-binding</keyword>
<feature type="binding site" evidence="8">
    <location>
        <begin position="102"/>
        <end position="109"/>
    </location>
    <ligand>
        <name>ATP</name>
        <dbReference type="ChEBI" id="CHEBI:30616"/>
    </ligand>
</feature>
<dbReference type="InterPro" id="IPR027417">
    <property type="entry name" value="P-loop_NTPase"/>
</dbReference>
<keyword evidence="3 8" id="KW-0479">Metal-binding</keyword>
<accession>A0A3S9VP17</accession>
<name>A0A3S9VP17_9BACT</name>
<gene>
    <name evidence="10" type="ORF">D8S85_00950</name>
</gene>
<evidence type="ECO:0000313" key="10">
    <source>
        <dbReference type="EMBL" id="AZS28255.1"/>
    </source>
</evidence>
<dbReference type="InterPro" id="IPR044304">
    <property type="entry name" value="NUBPL-like"/>
</dbReference>
<sequence length="359" mass="38710">MQEVVKEIRDVLSEVKYPGTSKSIVALDMVQNIKVEDSKVDFRLVFQKSNDPFVGAVKKKCESLLKEKLGYATVEIETVFVHDLEKPLALEKVKHIVAVSSGKGGVGKSTVASNLAVALAKLGYKVGLVDADIYGPSMPKMFGCEEASPYMVEVGGKELIEPVVKYGVKLLSIGFFVDPDSATVWRGPMASNALKQMVEGGFWDELDFMLIDLPPGTSDIHLTLVQTVALSGAIVVSTPQQVALADAVKGINMFESPGIQVPVLGLVENMSWFTPAELPNNKYYIFGKEGAKKLAAEKGLRLLGQIPIVQSIMEGGENGSPVALDEDSVTGQAFIELARNVAHAVDETGETAKRVRVTR</sequence>
<dbReference type="EMBL" id="CP032819">
    <property type="protein sequence ID" value="AZS28255.1"/>
    <property type="molecule type" value="Genomic_DNA"/>
</dbReference>
<feature type="domain" description="MIP18 family-like" evidence="9">
    <location>
        <begin position="7"/>
        <end position="75"/>
    </location>
</feature>
<dbReference type="InterPro" id="IPR019591">
    <property type="entry name" value="Mrp/NBP35_ATP-bd"/>
</dbReference>
<evidence type="ECO:0000256" key="7">
    <source>
        <dbReference type="ARBA" id="ARBA00023014"/>
    </source>
</evidence>
<comment type="similarity">
    <text evidence="1">In the N-terminal section; belongs to the MIP18 family.</text>
</comment>
<dbReference type="Gene3D" id="3.40.50.300">
    <property type="entry name" value="P-loop containing nucleotide triphosphate hydrolases"/>
    <property type="match status" value="1"/>
</dbReference>
<dbReference type="PANTHER" id="PTHR42961">
    <property type="entry name" value="IRON-SULFUR PROTEIN NUBPL"/>
    <property type="match status" value="1"/>
</dbReference>
<evidence type="ECO:0000256" key="5">
    <source>
        <dbReference type="ARBA" id="ARBA00022840"/>
    </source>
</evidence>
<keyword evidence="7 8" id="KW-0411">Iron-sulfur</keyword>
<dbReference type="GO" id="GO:0016887">
    <property type="term" value="F:ATP hydrolysis activity"/>
    <property type="evidence" value="ECO:0007669"/>
    <property type="project" value="UniProtKB-UniRule"/>
</dbReference>
<comment type="function">
    <text evidence="8">Binds and transfers iron-sulfur (Fe-S) clusters to target apoproteins. Can hydrolyze ATP.</text>
</comment>
<dbReference type="Proteomes" id="UP000270673">
    <property type="component" value="Chromosome"/>
</dbReference>
<keyword evidence="8" id="KW-0378">Hydrolase</keyword>
<dbReference type="AlphaFoldDB" id="A0A3S9VP17"/>
<dbReference type="InterPro" id="IPR033756">
    <property type="entry name" value="YlxH/NBP35"/>
</dbReference>
<keyword evidence="11" id="KW-1185">Reference proteome</keyword>
<dbReference type="CDD" id="cd02037">
    <property type="entry name" value="Mrp_NBP35"/>
    <property type="match status" value="1"/>
</dbReference>
<dbReference type="Pfam" id="PF01883">
    <property type="entry name" value="FeS_assembly_P"/>
    <property type="match status" value="1"/>
</dbReference>
<evidence type="ECO:0000259" key="9">
    <source>
        <dbReference type="Pfam" id="PF01883"/>
    </source>
</evidence>
<dbReference type="InterPro" id="IPR034904">
    <property type="entry name" value="FSCA_dom_sf"/>
</dbReference>
<evidence type="ECO:0000256" key="1">
    <source>
        <dbReference type="ARBA" id="ARBA00007352"/>
    </source>
</evidence>
<dbReference type="PROSITE" id="PS01215">
    <property type="entry name" value="MRP"/>
    <property type="match status" value="1"/>
</dbReference>
<evidence type="ECO:0000256" key="4">
    <source>
        <dbReference type="ARBA" id="ARBA00022741"/>
    </source>
</evidence>
<comment type="similarity">
    <text evidence="2">In the C-terminal section; belongs to the Mrp/NBP35 ATP-binding proteins family.</text>
</comment>
<keyword evidence="5 8" id="KW-0067">ATP-binding</keyword>
<dbReference type="KEGG" id="buy:D8S85_00950"/>
<evidence type="ECO:0000256" key="6">
    <source>
        <dbReference type="ARBA" id="ARBA00023004"/>
    </source>
</evidence>
<dbReference type="OrthoDB" id="9809679at2"/>
<keyword evidence="6 8" id="KW-0408">Iron</keyword>
<dbReference type="SUPFAM" id="SSF52540">
    <property type="entry name" value="P-loop containing nucleoside triphosphate hydrolases"/>
    <property type="match status" value="1"/>
</dbReference>
<dbReference type="GO" id="GO:0051539">
    <property type="term" value="F:4 iron, 4 sulfur cluster binding"/>
    <property type="evidence" value="ECO:0007669"/>
    <property type="project" value="TreeGrafter"/>
</dbReference>
<dbReference type="InterPro" id="IPR002744">
    <property type="entry name" value="MIP18-like"/>
</dbReference>
<dbReference type="PANTHER" id="PTHR42961:SF2">
    <property type="entry name" value="IRON-SULFUR PROTEIN NUBPL"/>
    <property type="match status" value="1"/>
</dbReference>
<comment type="similarity">
    <text evidence="8">Belongs to the Mrp/NBP35 ATP-binding proteins family.</text>
</comment>
<evidence type="ECO:0000256" key="8">
    <source>
        <dbReference type="HAMAP-Rule" id="MF_02040"/>
    </source>
</evidence>
<proteinExistence type="inferred from homology"/>
<dbReference type="Pfam" id="PF10609">
    <property type="entry name" value="ParA"/>
    <property type="match status" value="1"/>
</dbReference>
<dbReference type="InterPro" id="IPR000808">
    <property type="entry name" value="Mrp-like_CS"/>
</dbReference>
<dbReference type="GO" id="GO:0140663">
    <property type="term" value="F:ATP-dependent FeS chaperone activity"/>
    <property type="evidence" value="ECO:0007669"/>
    <property type="project" value="InterPro"/>
</dbReference>
<dbReference type="Gene3D" id="3.30.300.130">
    <property type="entry name" value="Fe-S cluster assembly (FSCA)"/>
    <property type="match status" value="1"/>
</dbReference>
<evidence type="ECO:0000313" key="11">
    <source>
        <dbReference type="Proteomes" id="UP000270673"/>
    </source>
</evidence>
<dbReference type="GO" id="GO:0005524">
    <property type="term" value="F:ATP binding"/>
    <property type="evidence" value="ECO:0007669"/>
    <property type="project" value="UniProtKB-UniRule"/>
</dbReference>
<evidence type="ECO:0000256" key="2">
    <source>
        <dbReference type="ARBA" id="ARBA00008205"/>
    </source>
</evidence>
<dbReference type="RefSeq" id="WP_106624395.1">
    <property type="nucleotide sequence ID" value="NZ_CP032819.1"/>
</dbReference>
<organism evidence="10 11">
    <name type="scientific">Butyricimonas faecalis</name>
    <dbReference type="NCBI Taxonomy" id="2093856"/>
    <lineage>
        <taxon>Bacteria</taxon>
        <taxon>Pseudomonadati</taxon>
        <taxon>Bacteroidota</taxon>
        <taxon>Bacteroidia</taxon>
        <taxon>Bacteroidales</taxon>
        <taxon>Odoribacteraceae</taxon>
        <taxon>Butyricimonas</taxon>
    </lineage>
</organism>
<dbReference type="FunFam" id="3.40.50.300:FF:001119">
    <property type="entry name" value="Iron-sulfur cluster carrier protein"/>
    <property type="match status" value="1"/>
</dbReference>
<reference evidence="10 11" key="1">
    <citation type="submission" date="2018-10" db="EMBL/GenBank/DDBJ databases">
        <title>Butyricimonas faecalis sp. nov., isolated from human faeces and emended description of the genus Butyricimonas.</title>
        <authorList>
            <person name="Le Roy T."/>
            <person name="Van der Smissen P."/>
            <person name="Paquot A."/>
            <person name="Delzenne N."/>
            <person name="Muccioli G."/>
            <person name="Collet J.-F."/>
            <person name="Cani P.D."/>
        </authorList>
    </citation>
    <scope>NUCLEOTIDE SEQUENCE [LARGE SCALE GENOMIC DNA]</scope>
    <source>
        <strain evidence="10 11">H184</strain>
    </source>
</reference>
<evidence type="ECO:0000256" key="3">
    <source>
        <dbReference type="ARBA" id="ARBA00022723"/>
    </source>
</evidence>